<feature type="non-terminal residue" evidence="1">
    <location>
        <position position="1"/>
    </location>
</feature>
<evidence type="ECO:0000313" key="1">
    <source>
        <dbReference type="EMBL" id="RDX75749.1"/>
    </source>
</evidence>
<organism evidence="1 2">
    <name type="scientific">Mucuna pruriens</name>
    <name type="common">Velvet bean</name>
    <name type="synonym">Dolichos pruriens</name>
    <dbReference type="NCBI Taxonomy" id="157652"/>
    <lineage>
        <taxon>Eukaryota</taxon>
        <taxon>Viridiplantae</taxon>
        <taxon>Streptophyta</taxon>
        <taxon>Embryophyta</taxon>
        <taxon>Tracheophyta</taxon>
        <taxon>Spermatophyta</taxon>
        <taxon>Magnoliopsida</taxon>
        <taxon>eudicotyledons</taxon>
        <taxon>Gunneridae</taxon>
        <taxon>Pentapetalae</taxon>
        <taxon>rosids</taxon>
        <taxon>fabids</taxon>
        <taxon>Fabales</taxon>
        <taxon>Fabaceae</taxon>
        <taxon>Papilionoideae</taxon>
        <taxon>50 kb inversion clade</taxon>
        <taxon>NPAAA clade</taxon>
        <taxon>indigoferoid/millettioid clade</taxon>
        <taxon>Phaseoleae</taxon>
        <taxon>Mucuna</taxon>
    </lineage>
</organism>
<sequence length="177" mass="19914">MGLKPIDMEPCAGKLYGFVGEQVKIRGAVKLETTFGEGNHAQTISILYTVVDVEASYNIIMGRPTLKMVSTYHLCMKYPVGKEVGRVWPDHRVVRHCYDDSLRIGSQPDVNVLDLDLDPRCDDEHERPLPAEDLKEINIVLDLAHKTKIGTTLAQEDEGSPYHFLVGEPRRVRMVPS</sequence>
<dbReference type="EMBL" id="QJKJ01009738">
    <property type="protein sequence ID" value="RDX75749.1"/>
    <property type="molecule type" value="Genomic_DNA"/>
</dbReference>
<dbReference type="PANTHER" id="PTHR33240:SF15">
    <property type="entry name" value="GAG-PRO-LIKE PROTEIN"/>
    <property type="match status" value="1"/>
</dbReference>
<dbReference type="AlphaFoldDB" id="A0A371FBT8"/>
<reference evidence="1" key="1">
    <citation type="submission" date="2018-05" db="EMBL/GenBank/DDBJ databases">
        <title>Draft genome of Mucuna pruriens seed.</title>
        <authorList>
            <person name="Nnadi N.E."/>
            <person name="Vos R."/>
            <person name="Hasami M.H."/>
            <person name="Devisetty U.K."/>
            <person name="Aguiy J.C."/>
        </authorList>
    </citation>
    <scope>NUCLEOTIDE SEQUENCE [LARGE SCALE GENOMIC DNA]</scope>
    <source>
        <strain evidence="1">JCA_2017</strain>
    </source>
</reference>
<name>A0A371FBT8_MUCPR</name>
<gene>
    <name evidence="1" type="ORF">CR513_44343</name>
</gene>
<comment type="caution">
    <text evidence="1">The sequence shown here is derived from an EMBL/GenBank/DDBJ whole genome shotgun (WGS) entry which is preliminary data.</text>
</comment>
<protein>
    <submittedName>
        <fullName evidence="1">Uncharacterized protein</fullName>
    </submittedName>
</protein>
<proteinExistence type="predicted"/>
<dbReference type="OrthoDB" id="2919534at2759"/>
<dbReference type="Proteomes" id="UP000257109">
    <property type="component" value="Unassembled WGS sequence"/>
</dbReference>
<accession>A0A371FBT8</accession>
<dbReference type="PANTHER" id="PTHR33240">
    <property type="entry name" value="OS08G0508500 PROTEIN"/>
    <property type="match status" value="1"/>
</dbReference>
<evidence type="ECO:0000313" key="2">
    <source>
        <dbReference type="Proteomes" id="UP000257109"/>
    </source>
</evidence>
<keyword evidence="2" id="KW-1185">Reference proteome</keyword>